<dbReference type="Proteomes" id="UP001164250">
    <property type="component" value="Chromosome 4"/>
</dbReference>
<gene>
    <name evidence="1" type="ORF">Patl1_20697</name>
</gene>
<reference evidence="2" key="1">
    <citation type="journal article" date="2023" name="G3 (Bethesda)">
        <title>Genome assembly and association tests identify interacting loci associated with vigor, precocity, and sex in interspecific pistachio rootstocks.</title>
        <authorList>
            <person name="Palmer W."/>
            <person name="Jacygrad E."/>
            <person name="Sagayaradj S."/>
            <person name="Cavanaugh K."/>
            <person name="Han R."/>
            <person name="Bertier L."/>
            <person name="Beede B."/>
            <person name="Kafkas S."/>
            <person name="Golino D."/>
            <person name="Preece J."/>
            <person name="Michelmore R."/>
        </authorList>
    </citation>
    <scope>NUCLEOTIDE SEQUENCE [LARGE SCALE GENOMIC DNA]</scope>
</reference>
<accession>A0ACC1BLV4</accession>
<name>A0ACC1BLV4_9ROSI</name>
<organism evidence="1 2">
    <name type="scientific">Pistacia atlantica</name>
    <dbReference type="NCBI Taxonomy" id="434234"/>
    <lineage>
        <taxon>Eukaryota</taxon>
        <taxon>Viridiplantae</taxon>
        <taxon>Streptophyta</taxon>
        <taxon>Embryophyta</taxon>
        <taxon>Tracheophyta</taxon>
        <taxon>Spermatophyta</taxon>
        <taxon>Magnoliopsida</taxon>
        <taxon>eudicotyledons</taxon>
        <taxon>Gunneridae</taxon>
        <taxon>Pentapetalae</taxon>
        <taxon>rosids</taxon>
        <taxon>malvids</taxon>
        <taxon>Sapindales</taxon>
        <taxon>Anacardiaceae</taxon>
        <taxon>Pistacia</taxon>
    </lineage>
</organism>
<keyword evidence="2" id="KW-1185">Reference proteome</keyword>
<comment type="caution">
    <text evidence="1">The sequence shown here is derived from an EMBL/GenBank/DDBJ whole genome shotgun (WGS) entry which is preliminary data.</text>
</comment>
<sequence>MLSAQRIKLETSITIIPSSAEEIANNDDLLIELLIRLPFKSLLIFNSVSKHWLSLISDPDFSDRSLIPRSTSGLFLCNIDRLEYDFIILNSSSSRNPLQLLTLDDDSSKIMVLHSCIGLLLCCSLKVKEFSRYLNLKYFDNYHVFNPTAKQYTMLPPIRARTRVFRAILDIFLAFDPSKSPLCKVIYVRRVGVFWNGAVHWINFRLKSLYLDIEEEKVGDMPMPPTPDGFAHRNYSRWFVQYQVDLRGVATAFPEMLYSDFNQHYCFQYCACSLTIFAATMSVQGVKLDTSITRAISLAEEIANNDDLLTELLIRLPIKSSVKFKSVSKHWLSLISNPYFSVRLSLAPRLTAGLFLRNVDSTEYDFINLASSTPRAPFKLLTLGDESSQIMVLQSCNGLLLCCSLKAQEFARFLDFNFFENYYVFNPTTKKYKMLPPLPARTGVFRAVPGIFLAFDPSKSPHYKVICVRSIYDSLEDTRFEMLIYSSKTGGWQVSGNTFLGPFSLTLLGGVYWNGAIHWINFWQKSLYLDVEEEEVREMPMPPIPDGYEDRIFCYFGESGGHLHLVEIYNNLSVLFNVFEMEKDYSKWFVKYQVDLRGIATAYPEMLFRNYVNPDSFRYSILCLVREEYDDDSYVVLHLSKKAIRYNLKEKTFETLHQFAPSGSKIRDKFAIQYIWSDAFQHIESLACVW</sequence>
<protein>
    <submittedName>
        <fullName evidence="1">Uncharacterized protein</fullName>
    </submittedName>
</protein>
<evidence type="ECO:0000313" key="1">
    <source>
        <dbReference type="EMBL" id="KAJ0099811.1"/>
    </source>
</evidence>
<proteinExistence type="predicted"/>
<dbReference type="EMBL" id="CM047900">
    <property type="protein sequence ID" value="KAJ0099811.1"/>
    <property type="molecule type" value="Genomic_DNA"/>
</dbReference>
<evidence type="ECO:0000313" key="2">
    <source>
        <dbReference type="Proteomes" id="UP001164250"/>
    </source>
</evidence>